<protein>
    <recommendedName>
        <fullName evidence="2">Glycosyltransferase</fullName>
        <ecNumber evidence="2">2.4.2.-</ecNumber>
    </recommendedName>
</protein>
<dbReference type="AlphaFoldDB" id="A0A7I8LLK2"/>
<keyword evidence="2" id="KW-0735">Signal-anchor</keyword>
<keyword evidence="2" id="KW-1133">Transmembrane helix</keyword>
<keyword evidence="2" id="KW-0328">Glycosyltransferase</keyword>
<dbReference type="EC" id="2.4.2.-" evidence="2"/>
<evidence type="ECO:0000313" key="4">
    <source>
        <dbReference type="EMBL" id="CAA7410660.1"/>
    </source>
</evidence>
<name>A0A7I8LLK2_SPIIN</name>
<dbReference type="Pfam" id="PF03407">
    <property type="entry name" value="Nucleotid_trans"/>
    <property type="match status" value="1"/>
</dbReference>
<keyword evidence="2" id="KW-0961">Cell wall biogenesis/degradation</keyword>
<dbReference type="InterPro" id="IPR005069">
    <property type="entry name" value="Nucl-diP-sugar_transferase"/>
</dbReference>
<comment type="caution">
    <text evidence="2">Lacks conserved residue(s) required for the propagation of feature annotation.</text>
</comment>
<organism evidence="4 5">
    <name type="scientific">Spirodela intermedia</name>
    <name type="common">Intermediate duckweed</name>
    <dbReference type="NCBI Taxonomy" id="51605"/>
    <lineage>
        <taxon>Eukaryota</taxon>
        <taxon>Viridiplantae</taxon>
        <taxon>Streptophyta</taxon>
        <taxon>Embryophyta</taxon>
        <taxon>Tracheophyta</taxon>
        <taxon>Spermatophyta</taxon>
        <taxon>Magnoliopsida</taxon>
        <taxon>Liliopsida</taxon>
        <taxon>Araceae</taxon>
        <taxon>Lemnoideae</taxon>
        <taxon>Spirodela</taxon>
    </lineage>
</organism>
<dbReference type="PANTHER" id="PTHR46038">
    <property type="entry name" value="EXPRESSED PROTEIN-RELATED"/>
    <property type="match status" value="1"/>
</dbReference>
<dbReference type="SUPFAM" id="SSF53448">
    <property type="entry name" value="Nucleotide-diphospho-sugar transferases"/>
    <property type="match status" value="1"/>
</dbReference>
<reference evidence="4" key="1">
    <citation type="submission" date="2020-02" db="EMBL/GenBank/DDBJ databases">
        <authorList>
            <person name="Scholz U."/>
            <person name="Mascher M."/>
            <person name="Fiebig A."/>
        </authorList>
    </citation>
    <scope>NUCLEOTIDE SEQUENCE</scope>
</reference>
<gene>
    <name evidence="4" type="ORF">SI8410_18021338</name>
</gene>
<dbReference type="EMBL" id="LR746281">
    <property type="protein sequence ID" value="CAA7410660.1"/>
    <property type="molecule type" value="Genomic_DNA"/>
</dbReference>
<dbReference type="InterPro" id="IPR029044">
    <property type="entry name" value="Nucleotide-diphossugar_trans"/>
</dbReference>
<keyword evidence="2" id="KW-0333">Golgi apparatus</keyword>
<dbReference type="OrthoDB" id="540503at2759"/>
<dbReference type="GO" id="GO:0000139">
    <property type="term" value="C:Golgi membrane"/>
    <property type="evidence" value="ECO:0007669"/>
    <property type="project" value="UniProtKB-SubCell"/>
</dbReference>
<dbReference type="GO" id="GO:0016757">
    <property type="term" value="F:glycosyltransferase activity"/>
    <property type="evidence" value="ECO:0007669"/>
    <property type="project" value="UniProtKB-KW"/>
</dbReference>
<accession>A0A7I8LLK2</accession>
<dbReference type="Proteomes" id="UP000663760">
    <property type="component" value="Chromosome 18"/>
</dbReference>
<evidence type="ECO:0000256" key="2">
    <source>
        <dbReference type="RuleBase" id="RU363055"/>
    </source>
</evidence>
<dbReference type="InterPro" id="IPR044821">
    <property type="entry name" value="At1g28695/At4g15970-like"/>
</dbReference>
<feature type="transmembrane region" description="Helical" evidence="2">
    <location>
        <begin position="24"/>
        <end position="47"/>
    </location>
</feature>
<sequence length="361" mass="41986">MTSFLDRRKCTGKAGLSELSAARWFLQGDVVICVFMETSFLCFCLLVPRNTHRMVDVSHGSDKIKLKTVLKEATTVDNTVILTTLNEAWAAPGSVLDLFLESFQTGERTVRLLEHLVIVALDEKAYEICKSKHTHCYALKTEGVDFSQEKLFMTEDYLRMMWRRIDFLRVDADIMWFRDPMPFFYKDGDFQIACDRFNGNPDDRTNIVNGGFKYIKSNEKTIKFYKYWYEKRVEHPGAHDQDVLNYIKGDQILHDIGLNLKYLPTVHFGGICEPSSDFNQVSTMHANCCIGLIDKLNDLKVILKDWRQYNTLPPRAKEHKWGVPQLCRLPNYSQNLSIFCSFWSLFYFFTLLLPFSTTSHH</sequence>
<evidence type="ECO:0000259" key="3">
    <source>
        <dbReference type="Pfam" id="PF03407"/>
    </source>
</evidence>
<evidence type="ECO:0000313" key="5">
    <source>
        <dbReference type="Proteomes" id="UP000663760"/>
    </source>
</evidence>
<keyword evidence="5" id="KW-1185">Reference proteome</keyword>
<keyword evidence="2" id="KW-0808">Transferase</keyword>
<evidence type="ECO:0000256" key="1">
    <source>
        <dbReference type="ARBA" id="ARBA00007033"/>
    </source>
</evidence>
<dbReference type="PANTHER" id="PTHR46038:SF38">
    <property type="entry name" value="GLYCOSYLTRANSFERASE-RELATED"/>
    <property type="match status" value="1"/>
</dbReference>
<comment type="subcellular location">
    <subcellularLocation>
        <location evidence="2">Golgi apparatus membrane</location>
        <topology evidence="2">Single-pass type II membrane protein</topology>
    </subcellularLocation>
</comment>
<keyword evidence="2" id="KW-0472">Membrane</keyword>
<comment type="similarity">
    <text evidence="1 2">Belongs to the glycosyltransferase 77 family.</text>
</comment>
<keyword evidence="2" id="KW-0812">Transmembrane</keyword>
<feature type="transmembrane region" description="Helical" evidence="2">
    <location>
        <begin position="336"/>
        <end position="355"/>
    </location>
</feature>
<feature type="domain" description="Nucleotide-diphospho-sugar transferase" evidence="3">
    <location>
        <begin position="112"/>
        <end position="299"/>
    </location>
</feature>
<dbReference type="GO" id="GO:0071555">
    <property type="term" value="P:cell wall organization"/>
    <property type="evidence" value="ECO:0007669"/>
    <property type="project" value="UniProtKB-KW"/>
</dbReference>
<proteinExistence type="inferred from homology"/>